<dbReference type="PROSITE" id="PS51831">
    <property type="entry name" value="HD"/>
    <property type="match status" value="1"/>
</dbReference>
<dbReference type="InterPro" id="IPR051094">
    <property type="entry name" value="Diverse_Catalytic_Enzymes"/>
</dbReference>
<evidence type="ECO:0000256" key="1">
    <source>
        <dbReference type="ARBA" id="ARBA00022801"/>
    </source>
</evidence>
<reference evidence="3 4" key="1">
    <citation type="journal article" date="2021" name="Sci. Rep.">
        <title>The distribution of antibiotic resistance genes in chicken gut microbiota commensals.</title>
        <authorList>
            <person name="Juricova H."/>
            <person name="Matiasovicova J."/>
            <person name="Kubasova T."/>
            <person name="Cejkova D."/>
            <person name="Rychlik I."/>
        </authorList>
    </citation>
    <scope>NUCLEOTIDE SEQUENCE [LARGE SCALE GENOMIC DNA]</scope>
    <source>
        <strain evidence="3 4">An537</strain>
    </source>
</reference>
<dbReference type="NCBIfam" id="NF002327">
    <property type="entry name" value="PRK01286.1-2"/>
    <property type="match status" value="1"/>
</dbReference>
<dbReference type="Gene3D" id="1.10.3210.10">
    <property type="entry name" value="Hypothetical protein af1432"/>
    <property type="match status" value="1"/>
</dbReference>
<feature type="domain" description="HD" evidence="2">
    <location>
        <begin position="73"/>
        <end position="183"/>
    </location>
</feature>
<organism evidence="3 4">
    <name type="scientific">Veillonella magna</name>
    <dbReference type="NCBI Taxonomy" id="464322"/>
    <lineage>
        <taxon>Bacteria</taxon>
        <taxon>Bacillati</taxon>
        <taxon>Bacillota</taxon>
        <taxon>Negativicutes</taxon>
        <taxon>Veillonellales</taxon>
        <taxon>Veillonellaceae</taxon>
        <taxon>Veillonella</taxon>
    </lineage>
</organism>
<dbReference type="InterPro" id="IPR006674">
    <property type="entry name" value="HD_domain"/>
</dbReference>
<accession>A0ABS2GGA8</accession>
<dbReference type="InterPro" id="IPR003607">
    <property type="entry name" value="HD/PDEase_dom"/>
</dbReference>
<comment type="caution">
    <text evidence="3">The sequence shown here is derived from an EMBL/GenBank/DDBJ whole genome shotgun (WGS) entry which is preliminary data.</text>
</comment>
<dbReference type="Pfam" id="PF13286">
    <property type="entry name" value="HD_assoc"/>
    <property type="match status" value="1"/>
</dbReference>
<evidence type="ECO:0000313" key="3">
    <source>
        <dbReference type="EMBL" id="MBM6913214.1"/>
    </source>
</evidence>
<dbReference type="RefSeq" id="WP_205088191.1">
    <property type="nucleotide sequence ID" value="NZ_JACJLA010000014.1"/>
</dbReference>
<dbReference type="EMBL" id="JACJLA010000014">
    <property type="protein sequence ID" value="MBM6913214.1"/>
    <property type="molecule type" value="Genomic_DNA"/>
</dbReference>
<dbReference type="InterPro" id="IPR026875">
    <property type="entry name" value="PHydrolase_assoc_dom"/>
</dbReference>
<dbReference type="SUPFAM" id="SSF109604">
    <property type="entry name" value="HD-domain/PDEase-like"/>
    <property type="match status" value="1"/>
</dbReference>
<protein>
    <submittedName>
        <fullName evidence="3">Deoxyguanosinetriphosphate triphosphohydrolase</fullName>
    </submittedName>
</protein>
<dbReference type="PANTHER" id="PTHR35795:SF1">
    <property type="entry name" value="BIS(5'-NUCLEOSYL)-TETRAPHOSPHATASE, SYMMETRICAL"/>
    <property type="match status" value="1"/>
</dbReference>
<keyword evidence="4" id="KW-1185">Reference proteome</keyword>
<proteinExistence type="predicted"/>
<dbReference type="Pfam" id="PF01966">
    <property type="entry name" value="HD"/>
    <property type="match status" value="1"/>
</dbReference>
<keyword evidence="1" id="KW-0378">Hydrolase</keyword>
<name>A0ABS2GGA8_9FIRM</name>
<evidence type="ECO:0000313" key="4">
    <source>
        <dbReference type="Proteomes" id="UP000707138"/>
    </source>
</evidence>
<dbReference type="PANTHER" id="PTHR35795">
    <property type="entry name" value="SLR1885 PROTEIN"/>
    <property type="match status" value="1"/>
</dbReference>
<sequence>MRIREEIEEREEAILSPLAAKSSRAERDRYEPKDPLRTAFQRDRDRIIHSKCFRRLKHKTQVYIAPGDHYRTRMTHTLEVGQIGRTVARALRLNEDLVEAIAMGHDVGHTPFGHVGEFALRDMVGHFNHNEQSLRMVEVIEKNGCGLNLTKEVRDGILGHTGTHIPYTLEGQIIRTADRIAYLCHDFDDAQRAGMLDSRALPIEVREYLGTTPSEMITSMVKDMVESSMDQAEIKMSPVITEVMNSFRRFMFTNVYLAPSMIPEREKAAYVVKHLFTYYLEHPEALRHEVGHNRIVSVTDIVDYVAGLTDQYAIKLFKEFHIPHIWDA</sequence>
<dbReference type="SMART" id="SM00471">
    <property type="entry name" value="HDc"/>
    <property type="match status" value="1"/>
</dbReference>
<evidence type="ECO:0000259" key="2">
    <source>
        <dbReference type="PROSITE" id="PS51831"/>
    </source>
</evidence>
<dbReference type="CDD" id="cd00077">
    <property type="entry name" value="HDc"/>
    <property type="match status" value="1"/>
</dbReference>
<gene>
    <name evidence="3" type="ORF">H6A01_07760</name>
</gene>
<dbReference type="Proteomes" id="UP000707138">
    <property type="component" value="Unassembled WGS sequence"/>
</dbReference>